<feature type="domain" description="CTP synthase N-terminal" evidence="11">
    <location>
        <begin position="3"/>
        <end position="271"/>
    </location>
</feature>
<reference evidence="12 13" key="1">
    <citation type="journal article" date="2019" name="Fungal Biol. Biotechnol.">
        <title>Draft genome sequence of fastidious pathogen Ceratobasidium theobromae, which causes vascular-streak dieback in Theobroma cacao.</title>
        <authorList>
            <person name="Ali S.S."/>
            <person name="Asman A."/>
            <person name="Shao J."/>
            <person name="Firmansyah A.P."/>
            <person name="Susilo A.W."/>
            <person name="Rosmana A."/>
            <person name="McMahon P."/>
            <person name="Junaid M."/>
            <person name="Guest D."/>
            <person name="Kheng T.Y."/>
            <person name="Meinhardt L.W."/>
            <person name="Bailey B.A."/>
        </authorList>
    </citation>
    <scope>NUCLEOTIDE SEQUENCE [LARGE SCALE GENOMIC DNA]</scope>
    <source>
        <strain evidence="12 13">CT2</strain>
    </source>
</reference>
<dbReference type="SUPFAM" id="SSF52317">
    <property type="entry name" value="Class I glutamine amidotransferase-like"/>
    <property type="match status" value="1"/>
</dbReference>
<dbReference type="Pfam" id="PF00117">
    <property type="entry name" value="GATase"/>
    <property type="match status" value="1"/>
</dbReference>
<dbReference type="Gene3D" id="3.40.50.300">
    <property type="entry name" value="P-loop containing nucleotide triphosphate hydrolases"/>
    <property type="match status" value="1"/>
</dbReference>
<dbReference type="GO" id="GO:0005524">
    <property type="term" value="F:ATP binding"/>
    <property type="evidence" value="ECO:0007669"/>
    <property type="project" value="UniProtKB-KW"/>
</dbReference>
<accession>A0A5N5QIB3</accession>
<dbReference type="InterPro" id="IPR029062">
    <property type="entry name" value="Class_I_gatase-like"/>
</dbReference>
<keyword evidence="7 9" id="KW-0665">Pyrimidine biosynthesis</keyword>
<dbReference type="Proteomes" id="UP000383932">
    <property type="component" value="Unassembled WGS sequence"/>
</dbReference>
<dbReference type="InterPro" id="IPR033828">
    <property type="entry name" value="GATase1_CTP_Synthase"/>
</dbReference>
<keyword evidence="3 9" id="KW-0436">Ligase</keyword>
<comment type="function">
    <text evidence="9">Catalyzes the ATP-dependent amination of UTP to CTP with either L-glutamine or ammonia as the source of nitrogen.</text>
</comment>
<evidence type="ECO:0000313" key="12">
    <source>
        <dbReference type="EMBL" id="KAB5591211.1"/>
    </source>
</evidence>
<dbReference type="Gene3D" id="3.40.50.880">
    <property type="match status" value="1"/>
</dbReference>
<dbReference type="EMBL" id="SSOP01000117">
    <property type="protein sequence ID" value="KAB5591211.1"/>
    <property type="molecule type" value="Genomic_DNA"/>
</dbReference>
<evidence type="ECO:0000256" key="8">
    <source>
        <dbReference type="ARBA" id="ARBA00047781"/>
    </source>
</evidence>
<dbReference type="EC" id="6.3.4.2" evidence="9"/>
<sequence>MTKYILVSGGVVSGIGKGVIASSTGLLLKTTGLKVTSIKIDPYMNIDAGTMAPTEHGEVYVLNDGGEVDLDLGNYERYLNVTLSRDNNLTTGKVYREVIEKERRGDYLGKTIIPHITNAIQDWIERVSKVPVDDTGEEPDVCIVELGGTVGDIESAPFIEAMRQFQFRVGHSNFALIHVSLVPDMHGEQKTKPTQATVRDLRGLGLLPDLVATRLVSPQPLDASTKGKISMFCHVAPEQVVGVHDLSSVYHVPLLLESQGIVQFLQKRLDLTSISIPPALVERGKDLAKRWKLLTQTQERLFDIVTIVLVGKYTALKDSYMSVIKSLEHSAFRCRRKLILNWVESSDLEQETLDNNPVKYHDAWRALVGAQGILVPGGFGSRGTEGMVLAVKWAREQKVPFLGICLGFQMAVVEWARNVLGLQNASSAEIDETTPHPVIVYMPEISKTHLGGTMRLGLRPTLFNTASASWSKARALYGGAEVIWERHRHRYEVGPAYVDRLAESGLEFVGKDEAGIRMQVLELKGLSILNIFYEVTDISICKDHPFFIGLQAHPEFCTRPLNPSPPFLGLVAAASGKDILEEQIQIQKDYVSPHPVSAQVLEYTPTVREAGCNIGGSETPMPIRE</sequence>
<dbReference type="GO" id="GO:0097268">
    <property type="term" value="C:cytoophidium"/>
    <property type="evidence" value="ECO:0007669"/>
    <property type="project" value="UniProtKB-ARBA"/>
</dbReference>
<dbReference type="InterPro" id="IPR017926">
    <property type="entry name" value="GATASE"/>
</dbReference>
<dbReference type="InterPro" id="IPR027417">
    <property type="entry name" value="P-loop_NTPase"/>
</dbReference>
<dbReference type="GO" id="GO:0019856">
    <property type="term" value="P:pyrimidine nucleobase biosynthetic process"/>
    <property type="evidence" value="ECO:0007669"/>
    <property type="project" value="TreeGrafter"/>
</dbReference>
<dbReference type="GO" id="GO:0042802">
    <property type="term" value="F:identical protein binding"/>
    <property type="evidence" value="ECO:0007669"/>
    <property type="project" value="TreeGrafter"/>
</dbReference>
<dbReference type="OrthoDB" id="1739076at2759"/>
<keyword evidence="13" id="KW-1185">Reference proteome</keyword>
<dbReference type="NCBIfam" id="TIGR00337">
    <property type="entry name" value="PyrG"/>
    <property type="match status" value="1"/>
</dbReference>
<gene>
    <name evidence="12" type="ORF">CTheo_5356</name>
</gene>
<dbReference type="InterPro" id="IPR017456">
    <property type="entry name" value="CTP_synthase_N"/>
</dbReference>
<feature type="domain" description="Glutamine amidotransferase" evidence="10">
    <location>
        <begin position="316"/>
        <end position="571"/>
    </location>
</feature>
<dbReference type="GO" id="GO:0005737">
    <property type="term" value="C:cytoplasm"/>
    <property type="evidence" value="ECO:0007669"/>
    <property type="project" value="TreeGrafter"/>
</dbReference>
<protein>
    <recommendedName>
        <fullName evidence="9">CTP synthase</fullName>
        <ecNumber evidence="9">6.3.4.2</ecNumber>
    </recommendedName>
    <alternativeName>
        <fullName evidence="9">UTP--ammonia ligase</fullName>
    </alternativeName>
</protein>
<dbReference type="CDD" id="cd03113">
    <property type="entry name" value="CTPS_N"/>
    <property type="match status" value="1"/>
</dbReference>
<evidence type="ECO:0000256" key="6">
    <source>
        <dbReference type="ARBA" id="ARBA00022962"/>
    </source>
</evidence>
<evidence type="ECO:0000313" key="13">
    <source>
        <dbReference type="Proteomes" id="UP000383932"/>
    </source>
</evidence>
<dbReference type="GO" id="GO:0044210">
    <property type="term" value="P:'de novo' CTP biosynthetic process"/>
    <property type="evidence" value="ECO:0007669"/>
    <property type="project" value="UniProtKB-UniRule"/>
</dbReference>
<evidence type="ECO:0000256" key="5">
    <source>
        <dbReference type="ARBA" id="ARBA00022840"/>
    </source>
</evidence>
<dbReference type="FunFam" id="3.40.50.300:FF:000207">
    <property type="entry name" value="CTP synthase"/>
    <property type="match status" value="1"/>
</dbReference>
<evidence type="ECO:0000256" key="2">
    <source>
        <dbReference type="ARBA" id="ARBA00007533"/>
    </source>
</evidence>
<comment type="similarity">
    <text evidence="2 9">Belongs to the CTP synthase family.</text>
</comment>
<dbReference type="PANTHER" id="PTHR11550">
    <property type="entry name" value="CTP SYNTHASE"/>
    <property type="match status" value="1"/>
</dbReference>
<evidence type="ECO:0000256" key="9">
    <source>
        <dbReference type="RuleBase" id="RU810713"/>
    </source>
</evidence>
<keyword evidence="6 9" id="KW-0315">Glutamine amidotransferase</keyword>
<evidence type="ECO:0000259" key="11">
    <source>
        <dbReference type="Pfam" id="PF06418"/>
    </source>
</evidence>
<dbReference type="FunFam" id="3.40.50.880:FF:000005">
    <property type="entry name" value="CTP synthase"/>
    <property type="match status" value="1"/>
</dbReference>
<dbReference type="Pfam" id="PF06418">
    <property type="entry name" value="CTP_synth_N"/>
    <property type="match status" value="1"/>
</dbReference>
<evidence type="ECO:0000259" key="10">
    <source>
        <dbReference type="Pfam" id="PF00117"/>
    </source>
</evidence>
<evidence type="ECO:0000256" key="7">
    <source>
        <dbReference type="ARBA" id="ARBA00022975"/>
    </source>
</evidence>
<keyword evidence="5 9" id="KW-0067">ATP-binding</keyword>
<dbReference type="SUPFAM" id="SSF52540">
    <property type="entry name" value="P-loop containing nucleoside triphosphate hydrolases"/>
    <property type="match status" value="1"/>
</dbReference>
<keyword evidence="4 9" id="KW-0547">Nucleotide-binding</keyword>
<dbReference type="PANTHER" id="PTHR11550:SF0">
    <property type="entry name" value="CTP SYNTHASE-RELATED"/>
    <property type="match status" value="1"/>
</dbReference>
<organism evidence="12 13">
    <name type="scientific">Ceratobasidium theobromae</name>
    <dbReference type="NCBI Taxonomy" id="1582974"/>
    <lineage>
        <taxon>Eukaryota</taxon>
        <taxon>Fungi</taxon>
        <taxon>Dikarya</taxon>
        <taxon>Basidiomycota</taxon>
        <taxon>Agaricomycotina</taxon>
        <taxon>Agaricomycetes</taxon>
        <taxon>Cantharellales</taxon>
        <taxon>Ceratobasidiaceae</taxon>
        <taxon>Ceratobasidium</taxon>
    </lineage>
</organism>
<dbReference type="InterPro" id="IPR004468">
    <property type="entry name" value="CTP_synthase"/>
</dbReference>
<evidence type="ECO:0000256" key="3">
    <source>
        <dbReference type="ARBA" id="ARBA00022598"/>
    </source>
</evidence>
<dbReference type="GO" id="GO:0003883">
    <property type="term" value="F:CTP synthase activity"/>
    <property type="evidence" value="ECO:0007669"/>
    <property type="project" value="UniProtKB-UniRule"/>
</dbReference>
<evidence type="ECO:0000256" key="4">
    <source>
        <dbReference type="ARBA" id="ARBA00022741"/>
    </source>
</evidence>
<dbReference type="AlphaFoldDB" id="A0A5N5QIB3"/>
<dbReference type="PROSITE" id="PS51273">
    <property type="entry name" value="GATASE_TYPE_1"/>
    <property type="match status" value="1"/>
</dbReference>
<dbReference type="UniPathway" id="UPA00159">
    <property type="reaction ID" value="UER00277"/>
</dbReference>
<name>A0A5N5QIB3_9AGAM</name>
<evidence type="ECO:0000256" key="1">
    <source>
        <dbReference type="ARBA" id="ARBA00005171"/>
    </source>
</evidence>
<dbReference type="NCBIfam" id="NF003792">
    <property type="entry name" value="PRK05380.1"/>
    <property type="match status" value="1"/>
</dbReference>
<comment type="pathway">
    <text evidence="1 9">Pyrimidine metabolism; CTP biosynthesis via de novo pathway; CTP from UDP: step 2/2.</text>
</comment>
<proteinExistence type="inferred from homology"/>
<dbReference type="CDD" id="cd01746">
    <property type="entry name" value="GATase1_CTP_Synthase"/>
    <property type="match status" value="1"/>
</dbReference>
<comment type="catalytic activity">
    <reaction evidence="8 9">
        <text>UTP + L-glutamine + ATP + H2O = CTP + L-glutamate + ADP + phosphate + 2 H(+)</text>
        <dbReference type="Rhea" id="RHEA:26426"/>
        <dbReference type="ChEBI" id="CHEBI:15377"/>
        <dbReference type="ChEBI" id="CHEBI:15378"/>
        <dbReference type="ChEBI" id="CHEBI:29985"/>
        <dbReference type="ChEBI" id="CHEBI:30616"/>
        <dbReference type="ChEBI" id="CHEBI:37563"/>
        <dbReference type="ChEBI" id="CHEBI:43474"/>
        <dbReference type="ChEBI" id="CHEBI:46398"/>
        <dbReference type="ChEBI" id="CHEBI:58359"/>
        <dbReference type="ChEBI" id="CHEBI:456216"/>
        <dbReference type="EC" id="6.3.4.2"/>
    </reaction>
</comment>
<comment type="caution">
    <text evidence="12">The sequence shown here is derived from an EMBL/GenBank/DDBJ whole genome shotgun (WGS) entry which is preliminary data.</text>
</comment>